<evidence type="ECO:0000256" key="1">
    <source>
        <dbReference type="SAM" id="Coils"/>
    </source>
</evidence>
<dbReference type="RefSeq" id="WP_007323584.1">
    <property type="nucleotide sequence ID" value="NZ_BAEE01000076.1"/>
</dbReference>
<name>G7H6N4_9ACTN</name>
<comment type="caution">
    <text evidence="3">The sequence shown here is derived from an EMBL/GenBank/DDBJ whole genome shotgun (WGS) entry which is preliminary data.</text>
</comment>
<dbReference type="GO" id="GO:0006302">
    <property type="term" value="P:double-strand break repair"/>
    <property type="evidence" value="ECO:0007669"/>
    <property type="project" value="InterPro"/>
</dbReference>
<dbReference type="AlphaFoldDB" id="G7H6N4"/>
<reference evidence="3 4" key="1">
    <citation type="submission" date="2011-11" db="EMBL/GenBank/DDBJ databases">
        <title>Whole genome shotgun sequence of Gordonia araii NBRC 100433.</title>
        <authorList>
            <person name="Yoshida Y."/>
            <person name="Hosoyama A."/>
            <person name="Tsuchikane K."/>
            <person name="Katsumata H."/>
            <person name="Yamazaki S."/>
            <person name="Fujita N."/>
        </authorList>
    </citation>
    <scope>NUCLEOTIDE SEQUENCE [LARGE SCALE GENOMIC DNA]</scope>
    <source>
        <strain evidence="3 4">NBRC 100433</strain>
    </source>
</reference>
<protein>
    <recommendedName>
        <fullName evidence="2">Rad50/SbcC-type AAA domain-containing protein</fullName>
    </recommendedName>
</protein>
<gene>
    <name evidence="3" type="ORF">GOARA_076_00190</name>
</gene>
<dbReference type="EMBL" id="BAEE01000076">
    <property type="protein sequence ID" value="GAB11509.1"/>
    <property type="molecule type" value="Genomic_DNA"/>
</dbReference>
<accession>G7H6N4</accession>
<evidence type="ECO:0000259" key="2">
    <source>
        <dbReference type="Pfam" id="PF13476"/>
    </source>
</evidence>
<dbReference type="Gene3D" id="3.40.50.300">
    <property type="entry name" value="P-loop containing nucleotide triphosphate hydrolases"/>
    <property type="match status" value="2"/>
</dbReference>
<dbReference type="PANTHER" id="PTHR41259:SF1">
    <property type="entry name" value="DOUBLE-STRAND BREAK REPAIR RAD50 ATPASE, PUTATIVE-RELATED"/>
    <property type="match status" value="1"/>
</dbReference>
<dbReference type="InterPro" id="IPR038729">
    <property type="entry name" value="Rad50/SbcC_AAA"/>
</dbReference>
<feature type="coiled-coil region" evidence="1">
    <location>
        <begin position="193"/>
        <end position="244"/>
    </location>
</feature>
<feature type="domain" description="Rad50/SbcC-type AAA" evidence="2">
    <location>
        <begin position="2"/>
        <end position="77"/>
    </location>
</feature>
<feature type="coiled-coil region" evidence="1">
    <location>
        <begin position="575"/>
        <end position="679"/>
    </location>
</feature>
<proteinExistence type="predicted"/>
<dbReference type="Pfam" id="PF13476">
    <property type="entry name" value="AAA_23"/>
    <property type="match status" value="1"/>
</dbReference>
<dbReference type="PANTHER" id="PTHR41259">
    <property type="entry name" value="DOUBLE-STRAND BREAK REPAIR RAD50 ATPASE, PUTATIVE-RELATED"/>
    <property type="match status" value="1"/>
</dbReference>
<dbReference type="Proteomes" id="UP000035088">
    <property type="component" value="Unassembled WGS sequence"/>
</dbReference>
<feature type="coiled-coil region" evidence="1">
    <location>
        <begin position="293"/>
        <end position="382"/>
    </location>
</feature>
<dbReference type="InterPro" id="IPR027417">
    <property type="entry name" value="P-loop_NTPase"/>
</dbReference>
<evidence type="ECO:0000313" key="4">
    <source>
        <dbReference type="Proteomes" id="UP000035088"/>
    </source>
</evidence>
<dbReference type="SUPFAM" id="SSF52540">
    <property type="entry name" value="P-loop containing nucleoside triphosphate hydrolases"/>
    <property type="match status" value="1"/>
</dbReference>
<keyword evidence="1" id="KW-0175">Coiled coil</keyword>
<evidence type="ECO:0000313" key="3">
    <source>
        <dbReference type="EMBL" id="GAB11509.1"/>
    </source>
</evidence>
<dbReference type="GO" id="GO:0016887">
    <property type="term" value="F:ATP hydrolysis activity"/>
    <property type="evidence" value="ECO:0007669"/>
    <property type="project" value="InterPro"/>
</dbReference>
<sequence length="858" mass="92370">MRLTGFRGVADRECRFAERGVTVVSGRNEAGKSSMVEALDLLLDVPSSSKSAKVRAVQPAGHDVATEIEAEISCGPWHFTYTKVFNKGQSTTLSVHSPQPEQLTGKAAHERVRAILEQSVDLALFRASRVVQDGASASISVSKSVSLTNALDRAVSDPDRDEDAGEDSELLVAVEAEYTRYFTAGRGQETGELLAARQREARARRALDELDEAMAAIDGDVARVAELTARRKQLGSLIEQVKVEVEQTESARRAAYELRDRLAGADSVAEAALLRHRACTAERDARRRAAAKIGELAEAKSTATQERDQAREAMAKAVADGTALEQTRAEAEAILARAREALDEAEAVEVAARHRKALATAVERLEQAVAAYRELAAREAELAANTVDAAVLARARQLREDLLETTAQLRAVATTMRIRRLGDRPILVDNEESSGDEVSVVAETVVEVPGVVRVELSSGADAVSLASRRDEIEAVTTALCSAHGAADLDALIASGESRMMIEPRVTAARVEADRIGGGKTLDELRADVARLRAEVGEEGPAQTAPDLAVLREAERVCATEHLAAERAVAVHARSLADLRATAERASEKAERLTSDIDEMTDALAAARQEQPDAALEGDIVRTQEELTVATSAAERLRAEMESADLADLEQRVAVLDDRLEHLEQELADGDREIAQATARIDLCRDDARHDRREEAASAHTAAQAELTRVAARAEAARLLRSTLNEHRAAAHLRYSEPFRQRLEELARPLFGPGVRFTVDEQLGITARTLDGTTVPFDDLSVGAREQIGIIARLACAVLVDEADGVPVIIDDALGHSDSDRVAQMAQVLTSAGENAQVIVLTCAPERYSDVDAASAVEL</sequence>
<dbReference type="STRING" id="1073574.GOARA_076_00190"/>
<organism evidence="3 4">
    <name type="scientific">Gordonia araii NBRC 100433</name>
    <dbReference type="NCBI Taxonomy" id="1073574"/>
    <lineage>
        <taxon>Bacteria</taxon>
        <taxon>Bacillati</taxon>
        <taxon>Actinomycetota</taxon>
        <taxon>Actinomycetes</taxon>
        <taxon>Mycobacteriales</taxon>
        <taxon>Gordoniaceae</taxon>
        <taxon>Gordonia</taxon>
    </lineage>
</organism>
<keyword evidence="4" id="KW-1185">Reference proteome</keyword>